<protein>
    <recommendedName>
        <fullName evidence="3">SPOR domain-containing protein</fullName>
    </recommendedName>
</protein>
<evidence type="ECO:0008006" key="3">
    <source>
        <dbReference type="Google" id="ProtNLM"/>
    </source>
</evidence>
<name>A0A6J4MNU2_9ACTN</name>
<evidence type="ECO:0000256" key="1">
    <source>
        <dbReference type="SAM" id="MobiDB-lite"/>
    </source>
</evidence>
<evidence type="ECO:0000313" key="2">
    <source>
        <dbReference type="EMBL" id="CAA9363139.1"/>
    </source>
</evidence>
<proteinExistence type="predicted"/>
<organism evidence="2">
    <name type="scientific">uncultured Frankineae bacterium</name>
    <dbReference type="NCBI Taxonomy" id="437475"/>
    <lineage>
        <taxon>Bacteria</taxon>
        <taxon>Bacillati</taxon>
        <taxon>Actinomycetota</taxon>
        <taxon>Actinomycetes</taxon>
        <taxon>Frankiales</taxon>
        <taxon>environmental samples</taxon>
    </lineage>
</organism>
<accession>A0A6J4MNU2</accession>
<feature type="compositionally biased region" description="Basic and acidic residues" evidence="1">
    <location>
        <begin position="44"/>
        <end position="63"/>
    </location>
</feature>
<feature type="region of interest" description="Disordered" evidence="1">
    <location>
        <begin position="15"/>
        <end position="63"/>
    </location>
</feature>
<sequence>MSFWWCLTHNAVEGAPDEDSGCRNQDRLGPYATADQASTALEQARARTAENDARDEAEDDWGR</sequence>
<gene>
    <name evidence="2" type="ORF">AVDCRST_MAG16-3253</name>
</gene>
<dbReference type="EMBL" id="CADCUE010000301">
    <property type="protein sequence ID" value="CAA9363139.1"/>
    <property type="molecule type" value="Genomic_DNA"/>
</dbReference>
<dbReference type="AlphaFoldDB" id="A0A6J4MNU2"/>
<reference evidence="2" key="1">
    <citation type="submission" date="2020-02" db="EMBL/GenBank/DDBJ databases">
        <authorList>
            <person name="Meier V. D."/>
        </authorList>
    </citation>
    <scope>NUCLEOTIDE SEQUENCE</scope>
    <source>
        <strain evidence="2">AVDCRST_MAG16</strain>
    </source>
</reference>